<proteinExistence type="predicted"/>
<feature type="non-terminal residue" evidence="1">
    <location>
        <position position="1"/>
    </location>
</feature>
<feature type="non-terminal residue" evidence="1">
    <location>
        <position position="30"/>
    </location>
</feature>
<dbReference type="HOGENOM" id="CLU_221459_0_0_1"/>
<accession>A5HI06</accession>
<reference evidence="1" key="3">
    <citation type="submission" date="2007-03" db="EMBL/GenBank/DDBJ databases">
        <authorList>
            <person name="Rogozin I.B."/>
            <person name="Iyer L.M."/>
            <person name="Liang L."/>
            <person name="Glazko G.V."/>
            <person name="Liston V.G."/>
            <person name="Pavlov Y.I."/>
            <person name="Pancer Z."/>
        </authorList>
    </citation>
    <scope>NUCLEOTIDE SEQUENCE</scope>
</reference>
<organism evidence="1">
    <name type="scientific">Petromyzon marinus</name>
    <name type="common">Sea lamprey</name>
    <dbReference type="NCBI Taxonomy" id="7757"/>
    <lineage>
        <taxon>Eukaryota</taxon>
        <taxon>Metazoa</taxon>
        <taxon>Chordata</taxon>
        <taxon>Craniata</taxon>
        <taxon>Vertebrata</taxon>
        <taxon>Cyclostomata</taxon>
        <taxon>Hyperoartia</taxon>
        <taxon>Petromyzontiformes</taxon>
        <taxon>Petromyzontidae</taxon>
        <taxon>Petromyzon</taxon>
    </lineage>
</organism>
<protein>
    <submittedName>
        <fullName evidence="1">Variable lymphocyte receptor B cassette</fullName>
    </submittedName>
</protein>
<evidence type="ECO:0000313" key="1">
    <source>
        <dbReference type="EMBL" id="ABO85961.1"/>
    </source>
</evidence>
<dbReference type="InterPro" id="IPR032675">
    <property type="entry name" value="LRR_dom_sf"/>
</dbReference>
<dbReference type="SUPFAM" id="SSF52058">
    <property type="entry name" value="L domain-like"/>
    <property type="match status" value="1"/>
</dbReference>
<dbReference type="InterPro" id="IPR001611">
    <property type="entry name" value="Leu-rich_rpt"/>
</dbReference>
<dbReference type="PROSITE" id="PS51450">
    <property type="entry name" value="LRR"/>
    <property type="match status" value="1"/>
</dbReference>
<reference evidence="1" key="2">
    <citation type="submission" date="2007-03" db="EMBL/GenBank/DDBJ databases">
        <authorList>
            <person name="Mardis E.R."/>
        </authorList>
    </citation>
    <scope>NUCLEOTIDE SEQUENCE</scope>
</reference>
<evidence type="ECO:0000313" key="2">
    <source>
        <dbReference type="Ensembl" id="ENSPMAP00000011398.1"/>
    </source>
</evidence>
<dbReference type="AlphaFoldDB" id="A5HI06"/>
<dbReference type="Pfam" id="PF13855">
    <property type="entry name" value="LRR_8"/>
    <property type="match status" value="1"/>
</dbReference>
<sequence>PVTAFARLGKLAHLDLSHNQLSRLAPGTFD</sequence>
<name>A5HI06_PETMA</name>
<keyword evidence="1" id="KW-0675">Receptor</keyword>
<reference evidence="1" key="1">
    <citation type="journal article" date="2007" name="Nat. Immunol.">
        <title>Evolution and diversification of lamprey antigen receptors: evidence for involvement of an AID-APOBEC family cytosine deaminase.</title>
        <authorList>
            <person name="Rogozin I.B."/>
            <person name="Iyer L.M."/>
            <person name="Liang L."/>
            <person name="Glazko G.V."/>
            <person name="Liston V.G."/>
            <person name="Pavlov Y.I."/>
            <person name="Aravind L."/>
            <person name="Pancer Z."/>
        </authorList>
    </citation>
    <scope>NUCLEOTIDE SEQUENCE</scope>
</reference>
<dbReference type="Gene3D" id="3.80.10.10">
    <property type="entry name" value="Ribonuclease Inhibitor"/>
    <property type="match status" value="1"/>
</dbReference>
<reference evidence="2" key="4">
    <citation type="submission" date="2025-05" db="UniProtKB">
        <authorList>
            <consortium name="Ensembl"/>
        </authorList>
    </citation>
    <scope>IDENTIFICATION</scope>
</reference>
<dbReference type="Ensembl" id="ENSPMAT00000011444.1">
    <property type="protein sequence ID" value="ENSPMAP00000011398.1"/>
    <property type="gene ID" value="ENSPMAG00000010417.1"/>
</dbReference>
<dbReference type="EMBL" id="EF529285">
    <property type="protein sequence ID" value="ABO85961.1"/>
    <property type="molecule type" value="Genomic_DNA"/>
</dbReference>